<accession>A0A543IW50</accession>
<feature type="signal peptide" evidence="1">
    <location>
        <begin position="1"/>
        <end position="21"/>
    </location>
</feature>
<gene>
    <name evidence="2" type="ORF">FHX40_1460</name>
</gene>
<evidence type="ECO:0000313" key="2">
    <source>
        <dbReference type="EMBL" id="TQM74777.1"/>
    </source>
</evidence>
<sequence length="124" mass="13207">MRRPSIWLSLATAVVLTPAAAGCSTLDKAQACLESSKVVTETISRVRQLGNDPAEMERALNDAADRLNEIADRVGNTTLNDALSDLARSLEGINVRNVNDAVDAVQRVVTDGTAAAERIARECT</sequence>
<reference evidence="2 3" key="1">
    <citation type="submission" date="2019-06" db="EMBL/GenBank/DDBJ databases">
        <title>Sequencing the genomes of 1000 actinobacteria strains.</title>
        <authorList>
            <person name="Klenk H.-P."/>
        </authorList>
    </citation>
    <scope>NUCLEOTIDE SEQUENCE [LARGE SCALE GENOMIC DNA]</scope>
    <source>
        <strain evidence="2 3">DSM 43186</strain>
    </source>
</reference>
<protein>
    <recommendedName>
        <fullName evidence="4">Secreted protein</fullName>
    </recommendedName>
</protein>
<dbReference type="AlphaFoldDB" id="A0A543IW50"/>
<organism evidence="2 3">
    <name type="scientific">Thermopolyspora flexuosa</name>
    <dbReference type="NCBI Taxonomy" id="103836"/>
    <lineage>
        <taxon>Bacteria</taxon>
        <taxon>Bacillati</taxon>
        <taxon>Actinomycetota</taxon>
        <taxon>Actinomycetes</taxon>
        <taxon>Streptosporangiales</taxon>
        <taxon>Streptosporangiaceae</taxon>
        <taxon>Thermopolyspora</taxon>
    </lineage>
</organism>
<evidence type="ECO:0008006" key="4">
    <source>
        <dbReference type="Google" id="ProtNLM"/>
    </source>
</evidence>
<keyword evidence="1" id="KW-0732">Signal</keyword>
<name>A0A543IW50_9ACTN</name>
<dbReference type="RefSeq" id="WP_142258898.1">
    <property type="nucleotide sequence ID" value="NZ_BMPV01000003.1"/>
</dbReference>
<proteinExistence type="predicted"/>
<dbReference type="Proteomes" id="UP000319213">
    <property type="component" value="Unassembled WGS sequence"/>
</dbReference>
<dbReference type="OrthoDB" id="3539337at2"/>
<keyword evidence="3" id="KW-1185">Reference proteome</keyword>
<evidence type="ECO:0000313" key="3">
    <source>
        <dbReference type="Proteomes" id="UP000319213"/>
    </source>
</evidence>
<comment type="caution">
    <text evidence="2">The sequence shown here is derived from an EMBL/GenBank/DDBJ whole genome shotgun (WGS) entry which is preliminary data.</text>
</comment>
<dbReference type="PROSITE" id="PS51257">
    <property type="entry name" value="PROKAR_LIPOPROTEIN"/>
    <property type="match status" value="1"/>
</dbReference>
<feature type="chain" id="PRO_5039677881" description="Secreted protein" evidence="1">
    <location>
        <begin position="22"/>
        <end position="124"/>
    </location>
</feature>
<dbReference type="EMBL" id="VFPQ01000001">
    <property type="protein sequence ID" value="TQM74777.1"/>
    <property type="molecule type" value="Genomic_DNA"/>
</dbReference>
<evidence type="ECO:0000256" key="1">
    <source>
        <dbReference type="SAM" id="SignalP"/>
    </source>
</evidence>